<dbReference type="InterPro" id="IPR054244">
    <property type="entry name" value="DUF6971"/>
</dbReference>
<dbReference type="Proteomes" id="UP000281904">
    <property type="component" value="Chromosome"/>
</dbReference>
<protein>
    <recommendedName>
        <fullName evidence="2">DUF6971 domain-containing protein</fullName>
    </recommendedName>
</protein>
<reference evidence="3 4" key="1">
    <citation type="submission" date="2018-12" db="EMBL/GenBank/DDBJ databases">
        <authorList>
            <consortium name="Pathogen Informatics"/>
        </authorList>
    </citation>
    <scope>NUCLEOTIDE SEQUENCE [LARGE SCALE GENOMIC DNA]</scope>
    <source>
        <strain evidence="3 4">NCTC10036</strain>
    </source>
</reference>
<evidence type="ECO:0000256" key="1">
    <source>
        <dbReference type="SAM" id="Coils"/>
    </source>
</evidence>
<proteinExistence type="predicted"/>
<evidence type="ECO:0000259" key="2">
    <source>
        <dbReference type="Pfam" id="PF22318"/>
    </source>
</evidence>
<accession>A0A448SNE8</accession>
<dbReference type="EMBL" id="LR134493">
    <property type="protein sequence ID" value="VEI69234.1"/>
    <property type="molecule type" value="Genomic_DNA"/>
</dbReference>
<feature type="coiled-coil region" evidence="1">
    <location>
        <begin position="85"/>
        <end position="129"/>
    </location>
</feature>
<dbReference type="AlphaFoldDB" id="A0A448SNE8"/>
<dbReference type="Pfam" id="PF22318">
    <property type="entry name" value="DUF6971"/>
    <property type="match status" value="1"/>
</dbReference>
<evidence type="ECO:0000313" key="3">
    <source>
        <dbReference type="EMBL" id="VEI69234.1"/>
    </source>
</evidence>
<keyword evidence="1" id="KW-0175">Coiled coil</keyword>
<gene>
    <name evidence="3" type="ORF">NCTC10036_03578</name>
</gene>
<organism evidence="3 4">
    <name type="scientific">Serratia rubidaea</name>
    <name type="common">Serratia marinorubra</name>
    <dbReference type="NCBI Taxonomy" id="61652"/>
    <lineage>
        <taxon>Bacteria</taxon>
        <taxon>Pseudomonadati</taxon>
        <taxon>Pseudomonadota</taxon>
        <taxon>Gammaproteobacteria</taxon>
        <taxon>Enterobacterales</taxon>
        <taxon>Yersiniaceae</taxon>
        <taxon>Serratia</taxon>
    </lineage>
</organism>
<feature type="domain" description="DUF6971" evidence="2">
    <location>
        <begin position="14"/>
        <end position="94"/>
    </location>
</feature>
<sequence length="163" mass="18750">MLFNNNDWKLKVTDINLYEDTVSIEGVQQSLTYAIKVIIPAYLSGFGPRNGAALALLEQLEQAGIKLSNFFSQERIDAYTLYQDNKRKEAERLAREQQLQEARLKEERMTDAEWQQELARREKVRAERRAYGDNLRSQTASTGRSRASMVVDTADAGNWMDKL</sequence>
<name>A0A448SNE8_SERRU</name>
<evidence type="ECO:0000313" key="4">
    <source>
        <dbReference type="Proteomes" id="UP000281904"/>
    </source>
</evidence>
<dbReference type="RefSeq" id="WP_126532187.1">
    <property type="nucleotide sequence ID" value="NZ_LR134493.1"/>
</dbReference>